<dbReference type="Gene3D" id="3.30.750.24">
    <property type="entry name" value="STAS domain"/>
    <property type="match status" value="1"/>
</dbReference>
<dbReference type="STRING" id="1791.GCA_001049355_02600"/>
<dbReference type="SUPFAM" id="SSF52091">
    <property type="entry name" value="SpoIIaa-like"/>
    <property type="match status" value="1"/>
</dbReference>
<evidence type="ECO:0000313" key="3">
    <source>
        <dbReference type="Proteomes" id="UP000279306"/>
    </source>
</evidence>
<dbReference type="AlphaFoldDB" id="A0A448IFN7"/>
<evidence type="ECO:0000313" key="2">
    <source>
        <dbReference type="EMBL" id="VEG51249.1"/>
    </source>
</evidence>
<dbReference type="OrthoDB" id="4735650at2"/>
<dbReference type="InterPro" id="IPR002645">
    <property type="entry name" value="STAS_dom"/>
</dbReference>
<dbReference type="Pfam" id="PF01740">
    <property type="entry name" value="STAS"/>
    <property type="match status" value="1"/>
</dbReference>
<organism evidence="2 3">
    <name type="scientific">Mycolicibacterium aurum</name>
    <name type="common">Mycobacterium aurum</name>
    <dbReference type="NCBI Taxonomy" id="1791"/>
    <lineage>
        <taxon>Bacteria</taxon>
        <taxon>Bacillati</taxon>
        <taxon>Actinomycetota</taxon>
        <taxon>Actinomycetes</taxon>
        <taxon>Mycobacteriales</taxon>
        <taxon>Mycobacteriaceae</taxon>
        <taxon>Mycolicibacterium</taxon>
    </lineage>
</organism>
<keyword evidence="3" id="KW-1185">Reference proteome</keyword>
<accession>A0A448IFN7</accession>
<dbReference type="InterPro" id="IPR036513">
    <property type="entry name" value="STAS_dom_sf"/>
</dbReference>
<dbReference type="RefSeq" id="WP_048632495.1">
    <property type="nucleotide sequence ID" value="NZ_CVQQ01000007.1"/>
</dbReference>
<dbReference type="KEGG" id="mauu:NCTC10437_00356"/>
<sequence length="135" mass="14657">MYGNPTFHCDGAGIRAHCRQLATVVTIAGHLDVVNVERAARYIDRFILAEKPFVLDLTDVDSFTEEAISLLFTIDDLCSAAGVEWSLIASRAVEQTLHDAGIEFDGAGSVPEALNHFADAMVARRQLLPLLTKSA</sequence>
<dbReference type="Proteomes" id="UP000279306">
    <property type="component" value="Chromosome"/>
</dbReference>
<protein>
    <submittedName>
        <fullName evidence="2">Anti-sigma-factor antagonist</fullName>
    </submittedName>
</protein>
<name>A0A448IFN7_MYCAU</name>
<reference evidence="2 3" key="1">
    <citation type="submission" date="2018-12" db="EMBL/GenBank/DDBJ databases">
        <authorList>
            <consortium name="Pathogen Informatics"/>
        </authorList>
    </citation>
    <scope>NUCLEOTIDE SEQUENCE [LARGE SCALE GENOMIC DNA]</scope>
    <source>
        <strain evidence="2 3">NCTC10437</strain>
    </source>
</reference>
<feature type="domain" description="STAS" evidence="1">
    <location>
        <begin position="16"/>
        <end position="103"/>
    </location>
</feature>
<dbReference type="EMBL" id="LR134356">
    <property type="protein sequence ID" value="VEG51249.1"/>
    <property type="molecule type" value="Genomic_DNA"/>
</dbReference>
<gene>
    <name evidence="2" type="ORF">NCTC10437_00356</name>
</gene>
<proteinExistence type="predicted"/>
<evidence type="ECO:0000259" key="1">
    <source>
        <dbReference type="Pfam" id="PF01740"/>
    </source>
</evidence>